<keyword evidence="2" id="KW-0479">Metal-binding</keyword>
<protein>
    <submittedName>
        <fullName evidence="6">Radical SAM protein</fullName>
    </submittedName>
</protein>
<organism evidence="6 7">
    <name type="scientific">Methanofollis aquaemaris</name>
    <dbReference type="NCBI Taxonomy" id="126734"/>
    <lineage>
        <taxon>Archaea</taxon>
        <taxon>Methanobacteriati</taxon>
        <taxon>Methanobacteriota</taxon>
        <taxon>Stenosarchaea group</taxon>
        <taxon>Methanomicrobia</taxon>
        <taxon>Methanomicrobiales</taxon>
        <taxon>Methanomicrobiaceae</taxon>
        <taxon>Methanofollis</taxon>
    </lineage>
</organism>
<dbReference type="SFLD" id="SFLDG01067">
    <property type="entry name" value="SPASM/twitch_domain_containing"/>
    <property type="match status" value="1"/>
</dbReference>
<keyword evidence="3" id="KW-0408">Iron</keyword>
<reference evidence="6" key="1">
    <citation type="journal article" date="2001" name="Int. J. Syst. Evol. Microbiol.">
        <title>Methanofollis aquaemaris sp. nov., a methanogen isolated from an aquaculture fish pond.</title>
        <authorList>
            <person name="Lai M.C."/>
            <person name="Chen S.C."/>
        </authorList>
    </citation>
    <scope>NUCLEOTIDE SEQUENCE</scope>
    <source>
        <strain evidence="6">N2F9704</strain>
    </source>
</reference>
<proteinExistence type="predicted"/>
<feature type="domain" description="Radical SAM core" evidence="5">
    <location>
        <begin position="1"/>
        <end position="211"/>
    </location>
</feature>
<dbReference type="SUPFAM" id="SSF102114">
    <property type="entry name" value="Radical SAM enzymes"/>
    <property type="match status" value="1"/>
</dbReference>
<reference evidence="6" key="2">
    <citation type="submission" date="2019-02" db="EMBL/GenBank/DDBJ databases">
        <authorList>
            <person name="Chen S.-C."/>
            <person name="Chien H.-H."/>
            <person name="Lai M.-C."/>
        </authorList>
    </citation>
    <scope>NUCLEOTIDE SEQUENCE</scope>
    <source>
        <strain evidence="6">N2F9704</strain>
    </source>
</reference>
<dbReference type="Proteomes" id="UP001042704">
    <property type="component" value="Chromosome"/>
</dbReference>
<evidence type="ECO:0000313" key="6">
    <source>
        <dbReference type="EMBL" id="QSZ68280.1"/>
    </source>
</evidence>
<keyword evidence="1" id="KW-0949">S-adenosyl-L-methionine</keyword>
<accession>A0A8A3S9M9</accession>
<dbReference type="Pfam" id="PF04055">
    <property type="entry name" value="Radical_SAM"/>
    <property type="match status" value="1"/>
</dbReference>
<name>A0A8A3S9M9_9EURY</name>
<dbReference type="GO" id="GO:0003824">
    <property type="term" value="F:catalytic activity"/>
    <property type="evidence" value="ECO:0007669"/>
    <property type="project" value="InterPro"/>
</dbReference>
<dbReference type="CDD" id="cd01335">
    <property type="entry name" value="Radical_SAM"/>
    <property type="match status" value="1"/>
</dbReference>
<dbReference type="KEGG" id="maqe:RJ40_12635"/>
<evidence type="ECO:0000259" key="5">
    <source>
        <dbReference type="PROSITE" id="PS51918"/>
    </source>
</evidence>
<evidence type="ECO:0000256" key="4">
    <source>
        <dbReference type="ARBA" id="ARBA00023014"/>
    </source>
</evidence>
<dbReference type="PANTHER" id="PTHR11228">
    <property type="entry name" value="RADICAL SAM DOMAIN PROTEIN"/>
    <property type="match status" value="1"/>
</dbReference>
<evidence type="ECO:0000256" key="1">
    <source>
        <dbReference type="ARBA" id="ARBA00022691"/>
    </source>
</evidence>
<evidence type="ECO:0000313" key="7">
    <source>
        <dbReference type="Proteomes" id="UP001042704"/>
    </source>
</evidence>
<dbReference type="AlphaFoldDB" id="A0A8A3S9M9"/>
<dbReference type="EMBL" id="CP036172">
    <property type="protein sequence ID" value="QSZ68280.1"/>
    <property type="molecule type" value="Genomic_DNA"/>
</dbReference>
<dbReference type="PROSITE" id="PS51918">
    <property type="entry name" value="RADICAL_SAM"/>
    <property type="match status" value="1"/>
</dbReference>
<keyword evidence="7" id="KW-1185">Reference proteome</keyword>
<dbReference type="GO" id="GO:0046872">
    <property type="term" value="F:metal ion binding"/>
    <property type="evidence" value="ECO:0007669"/>
    <property type="project" value="UniProtKB-KW"/>
</dbReference>
<keyword evidence="4" id="KW-0411">Iron-sulfur</keyword>
<evidence type="ECO:0000256" key="3">
    <source>
        <dbReference type="ARBA" id="ARBA00023004"/>
    </source>
</evidence>
<dbReference type="InterPro" id="IPR050377">
    <property type="entry name" value="Radical_SAM_PqqE_MftC-like"/>
</dbReference>
<evidence type="ECO:0000256" key="2">
    <source>
        <dbReference type="ARBA" id="ARBA00022723"/>
    </source>
</evidence>
<sequence length="279" mass="31773">MKLVANFLDLHIVDYCQLNCKHCYLNQGHTFMPVDMLKEVCIDFMQTDFPLPQSTIILSGGEPLLHPHFDTVCTIVRGLNGFIALSSNGILIPQHIDLFQKDDGIQISIDGDKTVHDFIRGTGSYEKAVNALRILDENRIRHSISFTINEANLKCIDPIIDLCIETGSYMLNFNLYQPIRDNGFYPLTFSHWLSLRQHVKKRAEQEGIFCPLTCVEKGCIAGILGLSVLPDGTYWDCSRNQRVLGKFPQRIKDVVLKKNIRSGKSRDQFETCCKKVDYE</sequence>
<dbReference type="InterPro" id="IPR058240">
    <property type="entry name" value="rSAM_sf"/>
</dbReference>
<dbReference type="InterPro" id="IPR013785">
    <property type="entry name" value="Aldolase_TIM"/>
</dbReference>
<dbReference type="GO" id="GO:0051536">
    <property type="term" value="F:iron-sulfur cluster binding"/>
    <property type="evidence" value="ECO:0007669"/>
    <property type="project" value="UniProtKB-KW"/>
</dbReference>
<dbReference type="Gene3D" id="3.20.20.70">
    <property type="entry name" value="Aldolase class I"/>
    <property type="match status" value="1"/>
</dbReference>
<dbReference type="InterPro" id="IPR007197">
    <property type="entry name" value="rSAM"/>
</dbReference>
<dbReference type="SFLD" id="SFLDS00029">
    <property type="entry name" value="Radical_SAM"/>
    <property type="match status" value="1"/>
</dbReference>
<dbReference type="PANTHER" id="PTHR11228:SF7">
    <property type="entry name" value="PQQA PEPTIDE CYCLASE"/>
    <property type="match status" value="1"/>
</dbReference>
<gene>
    <name evidence="6" type="ORF">RJ40_12635</name>
</gene>